<dbReference type="AlphaFoldDB" id="A0A6N6JDL9"/>
<feature type="domain" description="Phospholipid/glycerol acyltransferase" evidence="6">
    <location>
        <begin position="151"/>
        <end position="275"/>
    </location>
</feature>
<evidence type="ECO:0000256" key="3">
    <source>
        <dbReference type="ARBA" id="ARBA00013113"/>
    </source>
</evidence>
<evidence type="ECO:0000256" key="4">
    <source>
        <dbReference type="ARBA" id="ARBA00013432"/>
    </source>
</evidence>
<dbReference type="SUPFAM" id="SSF69593">
    <property type="entry name" value="Glycerol-3-phosphate (1)-acyltransferase"/>
    <property type="match status" value="1"/>
</dbReference>
<evidence type="ECO:0000256" key="2">
    <source>
        <dbReference type="ARBA" id="ARBA00004765"/>
    </source>
</evidence>
<proteinExistence type="predicted"/>
<dbReference type="SMART" id="SM00563">
    <property type="entry name" value="PlsC"/>
    <property type="match status" value="1"/>
</dbReference>
<gene>
    <name evidence="7" type="ORF">KIN_03660</name>
</gene>
<sequence length="458" mass="51204">MFQTVELPVWALILMALLAAVTAASHLLFPSVRWFFRRRAERVVGRLNERLARPIQPFKLAQRHDMIQNVLYDPEVIRAVNEYAEENGVPDNVAFETATRYAKEIVPSFSASVYFGIGTRLAKWLARSLYRVRVVKTGADGLDAIDPDATVVFIINHRSNMDYVLVTYLVAEDAALSYAVGEWARGWPLQPLIKMMGGYFIRRRFLNPLYRKVLARYVQLSTREGVAQAVFPEGGLSRDGSLRDPKLGLISYIVDGFDPAGLRDVVFVPVGLNYDRVLEDRVLVKAAGNSRARFKFRMSTVARYVARHAWARVTGRFHRQGFAAVAFGKPISLKTFLMTASEDVPTALGKTLIENVGSVVPVLPVPLIAWHLVAAEGQLAREELQIRFDQDVARLNAQHHPLCLPQSGSEKAVREALNMLKTRGLVGIKGDTVVSKDPQMKLLTYYAASVDHALTDKT</sequence>
<dbReference type="RefSeq" id="WP_159804240.1">
    <property type="nucleotide sequence ID" value="NZ_BLJE01000001.1"/>
</dbReference>
<dbReference type="UniPathway" id="UPA00557">
    <property type="reaction ID" value="UER00612"/>
</dbReference>
<dbReference type="InterPro" id="IPR045520">
    <property type="entry name" value="GPAT/DHAPAT_C"/>
</dbReference>
<comment type="catalytic activity">
    <reaction evidence="5">
        <text>sn-glycerol 3-phosphate + an acyl-CoA = a 1-acyl-sn-glycero-3-phosphate + CoA</text>
        <dbReference type="Rhea" id="RHEA:15325"/>
        <dbReference type="ChEBI" id="CHEBI:57287"/>
        <dbReference type="ChEBI" id="CHEBI:57597"/>
        <dbReference type="ChEBI" id="CHEBI:57970"/>
        <dbReference type="ChEBI" id="CHEBI:58342"/>
        <dbReference type="EC" id="2.3.1.15"/>
    </reaction>
</comment>
<dbReference type="PANTHER" id="PTHR12563:SF17">
    <property type="entry name" value="DIHYDROXYACETONE PHOSPHATE ACYLTRANSFERASE"/>
    <property type="match status" value="1"/>
</dbReference>
<dbReference type="GO" id="GO:0012505">
    <property type="term" value="C:endomembrane system"/>
    <property type="evidence" value="ECO:0007669"/>
    <property type="project" value="UniProtKB-SubCell"/>
</dbReference>
<evidence type="ECO:0000256" key="5">
    <source>
        <dbReference type="ARBA" id="ARBA00048427"/>
    </source>
</evidence>
<evidence type="ECO:0000313" key="7">
    <source>
        <dbReference type="EMBL" id="GFE63292.1"/>
    </source>
</evidence>
<comment type="subcellular location">
    <subcellularLocation>
        <location evidence="1">Endomembrane system</location>
        <topology evidence="1">Peripheral membrane protein</topology>
    </subcellularLocation>
</comment>
<comment type="pathway">
    <text evidence="2">Phospholipid metabolism; CDP-diacylglycerol biosynthesis; CDP-diacylglycerol from sn-glycerol 3-phosphate: step 1/3.</text>
</comment>
<organism evidence="7 8">
    <name type="scientific">Litoreibacter roseus</name>
    <dbReference type="NCBI Taxonomy" id="2601869"/>
    <lineage>
        <taxon>Bacteria</taxon>
        <taxon>Pseudomonadati</taxon>
        <taxon>Pseudomonadota</taxon>
        <taxon>Alphaproteobacteria</taxon>
        <taxon>Rhodobacterales</taxon>
        <taxon>Roseobacteraceae</taxon>
        <taxon>Litoreibacter</taxon>
    </lineage>
</organism>
<comment type="caution">
    <text evidence="7">The sequence shown here is derived from an EMBL/GenBank/DDBJ whole genome shotgun (WGS) entry which is preliminary data.</text>
</comment>
<reference evidence="7 8" key="1">
    <citation type="submission" date="2019-12" db="EMBL/GenBank/DDBJ databases">
        <title>Litoreibacter badius sp. nov., a novel bacteriochlorophyll a-containing bacterium in the genus Litoreibacter.</title>
        <authorList>
            <person name="Kanamuro M."/>
            <person name="Takabe Y."/>
            <person name="Mori K."/>
            <person name="Takaichi S."/>
            <person name="Hanada S."/>
        </authorList>
    </citation>
    <scope>NUCLEOTIDE SEQUENCE [LARGE SCALE GENOMIC DNA]</scope>
    <source>
        <strain evidence="7 8">K6</strain>
    </source>
</reference>
<evidence type="ECO:0000256" key="1">
    <source>
        <dbReference type="ARBA" id="ARBA00004184"/>
    </source>
</evidence>
<dbReference type="GO" id="GO:0004366">
    <property type="term" value="F:glycerol-3-phosphate O-acyltransferase activity"/>
    <property type="evidence" value="ECO:0007669"/>
    <property type="project" value="UniProtKB-EC"/>
</dbReference>
<dbReference type="Pfam" id="PF19277">
    <property type="entry name" value="GPAT_C"/>
    <property type="match status" value="1"/>
</dbReference>
<evidence type="ECO:0000313" key="8">
    <source>
        <dbReference type="Proteomes" id="UP000436822"/>
    </source>
</evidence>
<dbReference type="PANTHER" id="PTHR12563">
    <property type="entry name" value="GLYCEROL-3-PHOSPHATE ACYLTRANSFERASE"/>
    <property type="match status" value="1"/>
</dbReference>
<dbReference type="Pfam" id="PF01553">
    <property type="entry name" value="Acyltransferase"/>
    <property type="match status" value="1"/>
</dbReference>
<dbReference type="EMBL" id="BLJE01000001">
    <property type="protein sequence ID" value="GFE63292.1"/>
    <property type="molecule type" value="Genomic_DNA"/>
</dbReference>
<accession>A0A6N6JDL9</accession>
<dbReference type="EC" id="2.3.1.15" evidence="3"/>
<keyword evidence="8" id="KW-1185">Reference proteome</keyword>
<evidence type="ECO:0000259" key="6">
    <source>
        <dbReference type="SMART" id="SM00563"/>
    </source>
</evidence>
<protein>
    <recommendedName>
        <fullName evidence="4">Glycerol-3-phosphate acyltransferase</fullName>
        <ecNumber evidence="3">2.3.1.15</ecNumber>
    </recommendedName>
</protein>
<name>A0A6N6JDL9_9RHOB</name>
<dbReference type="InterPro" id="IPR022284">
    <property type="entry name" value="GPAT/DHAPAT"/>
</dbReference>
<dbReference type="InterPro" id="IPR002123">
    <property type="entry name" value="Plipid/glycerol_acylTrfase"/>
</dbReference>
<keyword evidence="7" id="KW-0012">Acyltransferase</keyword>
<dbReference type="OrthoDB" id="335193at2"/>
<dbReference type="Proteomes" id="UP000436822">
    <property type="component" value="Unassembled WGS sequence"/>
</dbReference>
<keyword evidence="7" id="KW-0808">Transferase</keyword>
<dbReference type="GO" id="GO:0016024">
    <property type="term" value="P:CDP-diacylglycerol biosynthetic process"/>
    <property type="evidence" value="ECO:0007669"/>
    <property type="project" value="UniProtKB-UniPathway"/>
</dbReference>